<proteinExistence type="predicted"/>
<evidence type="ECO:0000313" key="1">
    <source>
        <dbReference type="EMBL" id="ADU12800.1"/>
    </source>
</evidence>
<dbReference type="KEGG" id="aex:Astex_1124"/>
<organism evidence="1 2">
    <name type="scientific">Asticcacaulis excentricus (strain ATCC 15261 / DSM 4724 / KCTC 12464 / NCIMB 9791 / VKM B-1370 / CB 48)</name>
    <dbReference type="NCBI Taxonomy" id="573065"/>
    <lineage>
        <taxon>Bacteria</taxon>
        <taxon>Pseudomonadati</taxon>
        <taxon>Pseudomonadota</taxon>
        <taxon>Alphaproteobacteria</taxon>
        <taxon>Caulobacterales</taxon>
        <taxon>Caulobacteraceae</taxon>
        <taxon>Asticcacaulis</taxon>
    </lineage>
</organism>
<dbReference type="OrthoDB" id="7173420at2"/>
<sequence>MKTGALLVAIVVYTAAGEPGFVRAENLVLLDRPSIPDLFKEQQMHSDIEATGKSFEVVCVIGSSGYLQNCIAFDEGYPDKAYVRNVREYMQTWRYGTRSKTGESVVGKKARFRWQYTLQ</sequence>
<gene>
    <name evidence="1" type="ordered locus">Astex_1124</name>
</gene>
<dbReference type="RefSeq" id="WP_013478632.1">
    <property type="nucleotide sequence ID" value="NC_014816.1"/>
</dbReference>
<evidence type="ECO:0000313" key="2">
    <source>
        <dbReference type="Proteomes" id="UP000001492"/>
    </source>
</evidence>
<dbReference type="Proteomes" id="UP000001492">
    <property type="component" value="Chromosome 1"/>
</dbReference>
<keyword evidence="2" id="KW-1185">Reference proteome</keyword>
<dbReference type="AlphaFoldDB" id="E8RMI0"/>
<name>E8RMI0_ASTEC</name>
<protein>
    <recommendedName>
        <fullName evidence="3">TonB C-terminal domain-containing protein</fullName>
    </recommendedName>
</protein>
<reference evidence="2" key="1">
    <citation type="submission" date="2010-12" db="EMBL/GenBank/DDBJ databases">
        <title>Complete sequence of chromosome 1 of Asticcacaulis excentricus CB 48.</title>
        <authorList>
            <consortium name="US DOE Joint Genome Institute"/>
            <person name="Lucas S."/>
            <person name="Copeland A."/>
            <person name="Lapidus A."/>
            <person name="Cheng J.-F."/>
            <person name="Bruce D."/>
            <person name="Goodwin L."/>
            <person name="Pitluck S."/>
            <person name="Teshima H."/>
            <person name="Davenport K."/>
            <person name="Detter J.C."/>
            <person name="Han C."/>
            <person name="Tapia R."/>
            <person name="Land M."/>
            <person name="Hauser L."/>
            <person name="Jeffries C."/>
            <person name="Kyrpides N."/>
            <person name="Ivanova N."/>
            <person name="Ovchinnikova G."/>
            <person name="Brun Y.V."/>
            <person name="Woyke T."/>
        </authorList>
    </citation>
    <scope>NUCLEOTIDE SEQUENCE [LARGE SCALE GENOMIC DNA]</scope>
    <source>
        <strain evidence="2">ATCC 15261 / DSM 4724 / KCTC 12464 / NCIMB 9791 / VKM B-1370 / CB 48</strain>
    </source>
</reference>
<dbReference type="STRING" id="573065.Astex_1124"/>
<accession>E8RMI0</accession>
<dbReference type="EMBL" id="CP002395">
    <property type="protein sequence ID" value="ADU12800.1"/>
    <property type="molecule type" value="Genomic_DNA"/>
</dbReference>
<evidence type="ECO:0008006" key="3">
    <source>
        <dbReference type="Google" id="ProtNLM"/>
    </source>
</evidence>
<dbReference type="HOGENOM" id="CLU_2056517_0_0_5"/>